<dbReference type="AlphaFoldDB" id="A0A9Q9AXI3"/>
<gene>
    <name evidence="1" type="ORF">Slin15195_G076140</name>
</gene>
<evidence type="ECO:0000313" key="1">
    <source>
        <dbReference type="EMBL" id="USW54295.1"/>
    </source>
</evidence>
<dbReference type="PANTHER" id="PTHR42085">
    <property type="entry name" value="F-BOX DOMAIN-CONTAINING PROTEIN"/>
    <property type="match status" value="1"/>
</dbReference>
<keyword evidence="2" id="KW-1185">Reference proteome</keyword>
<dbReference type="EMBL" id="CP099423">
    <property type="protein sequence ID" value="USW54295.1"/>
    <property type="molecule type" value="Genomic_DNA"/>
</dbReference>
<reference evidence="1" key="1">
    <citation type="submission" date="2022-06" db="EMBL/GenBank/DDBJ databases">
        <title>Complete genome sequences of two strains of the flax pathogen Septoria linicola.</title>
        <authorList>
            <person name="Lapalu N."/>
            <person name="Simon A."/>
            <person name="Demenou B."/>
            <person name="Paumier D."/>
            <person name="Guillot M.-P."/>
            <person name="Gout L."/>
            <person name="Valade R."/>
        </authorList>
    </citation>
    <scope>NUCLEOTIDE SEQUENCE</scope>
    <source>
        <strain evidence="1">SE15195</strain>
    </source>
</reference>
<sequence length="246" mass="28130">MAGRVTANGVFIEERRERRQLMNNDSPLLKLPGELRNRIYDLVLPIDQAIARRTLNVGTISDTNGTCCITMTGEYWSWDCHFTNPLLCLCRAMRTETLGIYYRSNIFMFGTHRATNDKQLDEVKAWMDSRPLAALKTARFSLDRYQIHQLTMFGKLSLLVNLSKGTIEPLITRHPQCDRSKWAETDGCWPCFLTWSNQVDDWNEDQKLIELGAALKSPDSTREDSEAFVSRVMELLAGICGKKVMA</sequence>
<dbReference type="InterPro" id="IPR038883">
    <property type="entry name" value="AN11006-like"/>
</dbReference>
<name>A0A9Q9AXI3_9PEZI</name>
<evidence type="ECO:0000313" key="2">
    <source>
        <dbReference type="Proteomes" id="UP001056384"/>
    </source>
</evidence>
<dbReference type="PANTHER" id="PTHR42085:SF1">
    <property type="entry name" value="F-BOX DOMAIN-CONTAINING PROTEIN"/>
    <property type="match status" value="1"/>
</dbReference>
<protein>
    <submittedName>
        <fullName evidence="1">Uncharacterized protein</fullName>
    </submittedName>
</protein>
<accession>A0A9Q9AXI3</accession>
<organism evidence="1 2">
    <name type="scientific">Septoria linicola</name>
    <dbReference type="NCBI Taxonomy" id="215465"/>
    <lineage>
        <taxon>Eukaryota</taxon>
        <taxon>Fungi</taxon>
        <taxon>Dikarya</taxon>
        <taxon>Ascomycota</taxon>
        <taxon>Pezizomycotina</taxon>
        <taxon>Dothideomycetes</taxon>
        <taxon>Dothideomycetidae</taxon>
        <taxon>Mycosphaerellales</taxon>
        <taxon>Mycosphaerellaceae</taxon>
        <taxon>Septoria</taxon>
    </lineage>
</organism>
<dbReference type="Proteomes" id="UP001056384">
    <property type="component" value="Chromosome 6"/>
</dbReference>
<proteinExistence type="predicted"/>